<proteinExistence type="predicted"/>
<protein>
    <submittedName>
        <fullName evidence="4">Uncharacterized protein</fullName>
    </submittedName>
</protein>
<evidence type="ECO:0000256" key="3">
    <source>
        <dbReference type="ARBA" id="ARBA00023187"/>
    </source>
</evidence>
<sequence length="107" mass="11957">MIVVYTAADCIADELIDDDDYQDILEDMREECRKFGTLVKIIIPCPQLNDEPSPGVGKLCQALYVNILLCHFCSINKVCLAWLGKEATVHSGTRQHSVDILQFAQVS</sequence>
<accession>A0A7N2M0L6</accession>
<evidence type="ECO:0000256" key="1">
    <source>
        <dbReference type="ARBA" id="ARBA00022664"/>
    </source>
</evidence>
<dbReference type="Gramene" id="QL06p045514:mrna">
    <property type="protein sequence ID" value="QL06p045514:mrna"/>
    <property type="gene ID" value="QL06p045514"/>
</dbReference>
<dbReference type="AlphaFoldDB" id="A0A7N2M0L6"/>
<keyword evidence="3" id="KW-0508">mRNA splicing</keyword>
<reference evidence="4" key="2">
    <citation type="submission" date="2021-01" db="UniProtKB">
        <authorList>
            <consortium name="EnsemblPlants"/>
        </authorList>
    </citation>
    <scope>IDENTIFICATION</scope>
</reference>
<keyword evidence="2" id="KW-0694">RNA-binding</keyword>
<dbReference type="Proteomes" id="UP000594261">
    <property type="component" value="Chromosome 6"/>
</dbReference>
<dbReference type="Gene3D" id="3.30.70.330">
    <property type="match status" value="1"/>
</dbReference>
<name>A0A7N2M0L6_QUELO</name>
<dbReference type="PANTHER" id="PTHR23139">
    <property type="entry name" value="RNA-BINDING PROTEIN"/>
    <property type="match status" value="1"/>
</dbReference>
<dbReference type="EMBL" id="LRBV02000006">
    <property type="status" value="NOT_ANNOTATED_CDS"/>
    <property type="molecule type" value="Genomic_DNA"/>
</dbReference>
<keyword evidence="1" id="KW-0507">mRNA processing</keyword>
<evidence type="ECO:0000313" key="4">
    <source>
        <dbReference type="EnsemblPlants" id="QL06p045514:mrna"/>
    </source>
</evidence>
<reference evidence="4 5" key="1">
    <citation type="journal article" date="2016" name="G3 (Bethesda)">
        <title>First Draft Assembly and Annotation of the Genome of a California Endemic Oak Quercus lobata Nee (Fagaceae).</title>
        <authorList>
            <person name="Sork V.L."/>
            <person name="Fitz-Gibbon S.T."/>
            <person name="Puiu D."/>
            <person name="Crepeau M."/>
            <person name="Gugger P.F."/>
            <person name="Sherman R."/>
            <person name="Stevens K."/>
            <person name="Langley C.H."/>
            <person name="Pellegrini M."/>
            <person name="Salzberg S.L."/>
        </authorList>
    </citation>
    <scope>NUCLEOTIDE SEQUENCE [LARGE SCALE GENOMIC DNA]</scope>
    <source>
        <strain evidence="4 5">cv. SW786</strain>
    </source>
</reference>
<dbReference type="InterPro" id="IPR012677">
    <property type="entry name" value="Nucleotide-bd_a/b_plait_sf"/>
</dbReference>
<keyword evidence="5" id="KW-1185">Reference proteome</keyword>
<dbReference type="GO" id="GO:0003723">
    <property type="term" value="F:RNA binding"/>
    <property type="evidence" value="ECO:0007669"/>
    <property type="project" value="UniProtKB-KW"/>
</dbReference>
<organism evidence="4 5">
    <name type="scientific">Quercus lobata</name>
    <name type="common">Valley oak</name>
    <dbReference type="NCBI Taxonomy" id="97700"/>
    <lineage>
        <taxon>Eukaryota</taxon>
        <taxon>Viridiplantae</taxon>
        <taxon>Streptophyta</taxon>
        <taxon>Embryophyta</taxon>
        <taxon>Tracheophyta</taxon>
        <taxon>Spermatophyta</taxon>
        <taxon>Magnoliopsida</taxon>
        <taxon>eudicotyledons</taxon>
        <taxon>Gunneridae</taxon>
        <taxon>Pentapetalae</taxon>
        <taxon>rosids</taxon>
        <taxon>fabids</taxon>
        <taxon>Fagales</taxon>
        <taxon>Fagaceae</taxon>
        <taxon>Quercus</taxon>
    </lineage>
</organism>
<evidence type="ECO:0000313" key="5">
    <source>
        <dbReference type="Proteomes" id="UP000594261"/>
    </source>
</evidence>
<evidence type="ECO:0000256" key="2">
    <source>
        <dbReference type="ARBA" id="ARBA00022884"/>
    </source>
</evidence>
<dbReference type="GO" id="GO:0006397">
    <property type="term" value="P:mRNA processing"/>
    <property type="evidence" value="ECO:0007669"/>
    <property type="project" value="UniProtKB-KW"/>
</dbReference>
<dbReference type="GO" id="GO:0008380">
    <property type="term" value="P:RNA splicing"/>
    <property type="evidence" value="ECO:0007669"/>
    <property type="project" value="UniProtKB-KW"/>
</dbReference>
<dbReference type="InParanoid" id="A0A7N2M0L6"/>
<dbReference type="EnsemblPlants" id="QL06p045514:mrna">
    <property type="protein sequence ID" value="QL06p045514:mrna"/>
    <property type="gene ID" value="QL06p045514"/>
</dbReference>